<dbReference type="InterPro" id="IPR042007">
    <property type="entry name" value="Sortase_A"/>
</dbReference>
<evidence type="ECO:0000313" key="5">
    <source>
        <dbReference type="Proteomes" id="UP000182089"/>
    </source>
</evidence>
<name>A0ABY1AB72_9LACO</name>
<evidence type="ECO:0000313" key="4">
    <source>
        <dbReference type="EMBL" id="SEM61645.1"/>
    </source>
</evidence>
<dbReference type="Pfam" id="PF04203">
    <property type="entry name" value="Sortase"/>
    <property type="match status" value="1"/>
</dbReference>
<dbReference type="InterPro" id="IPR023365">
    <property type="entry name" value="Sortase_dom-sf"/>
</dbReference>
<dbReference type="SUPFAM" id="SSF63817">
    <property type="entry name" value="Sortase"/>
    <property type="match status" value="1"/>
</dbReference>
<comment type="caution">
    <text evidence="4">The sequence shown here is derived from an EMBL/GenBank/DDBJ whole genome shotgun (WGS) entry which is preliminary data.</text>
</comment>
<proteinExistence type="predicted"/>
<evidence type="ECO:0000256" key="1">
    <source>
        <dbReference type="ARBA" id="ARBA00022670"/>
    </source>
</evidence>
<dbReference type="EMBL" id="FOCC01000005">
    <property type="protein sequence ID" value="SEM61645.1"/>
    <property type="molecule type" value="Genomic_DNA"/>
</dbReference>
<dbReference type="InterPro" id="IPR005754">
    <property type="entry name" value="Sortase"/>
</dbReference>
<protein>
    <submittedName>
        <fullName evidence="4">Sortase A</fullName>
    </submittedName>
</protein>
<organism evidence="4 5">
    <name type="scientific">Ligilactobacillus ruminis</name>
    <dbReference type="NCBI Taxonomy" id="1623"/>
    <lineage>
        <taxon>Bacteria</taxon>
        <taxon>Bacillati</taxon>
        <taxon>Bacillota</taxon>
        <taxon>Bacilli</taxon>
        <taxon>Lactobacillales</taxon>
        <taxon>Lactobacillaceae</taxon>
        <taxon>Ligilactobacillus</taxon>
    </lineage>
</organism>
<keyword evidence="1" id="KW-0645">Protease</keyword>
<dbReference type="Gene3D" id="2.40.260.10">
    <property type="entry name" value="Sortase"/>
    <property type="match status" value="1"/>
</dbReference>
<evidence type="ECO:0000256" key="3">
    <source>
        <dbReference type="ARBA" id="ARBA00022807"/>
    </source>
</evidence>
<dbReference type="Proteomes" id="UP000182089">
    <property type="component" value="Unassembled WGS sequence"/>
</dbReference>
<dbReference type="CDD" id="cd06165">
    <property type="entry name" value="Sortase_A"/>
    <property type="match status" value="1"/>
</dbReference>
<reference evidence="4 5" key="1">
    <citation type="submission" date="2016-10" db="EMBL/GenBank/DDBJ databases">
        <authorList>
            <person name="Varghese N."/>
            <person name="Submissions S."/>
        </authorList>
    </citation>
    <scope>NUCLEOTIDE SEQUENCE [LARGE SCALE GENOMIC DNA]</scope>
    <source>
        <strain evidence="4 5">WC1T17</strain>
    </source>
</reference>
<sequence>MKWVKKIGFVFVLLIGLSLVFNQQLKNSLIHFDAQRANQTKLGQPKIKADYNFANVEALDTLAVLKASLTKQNAQAKLAIPAVHLKLPVFNGLNNEYLAAGAGMMKPKQKLGRKNYALAGHHLQNERLLFGPLAKLETTANVYLTDGQKLYCYQVIKKVVVDRSQSQYLNDVKGQKLLTLVTCASGRVNEKRRLIIQAKFIKETTLTQKGAKMFQ</sequence>
<evidence type="ECO:0000256" key="2">
    <source>
        <dbReference type="ARBA" id="ARBA00022801"/>
    </source>
</evidence>
<gene>
    <name evidence="4" type="ORF">SAMN05216431_10581</name>
</gene>
<keyword evidence="2" id="KW-0378">Hydrolase</keyword>
<dbReference type="NCBIfam" id="TIGR01076">
    <property type="entry name" value="sortase_fam"/>
    <property type="match status" value="1"/>
</dbReference>
<accession>A0ABY1AB72</accession>
<keyword evidence="3" id="KW-0788">Thiol protease</keyword>